<dbReference type="AlphaFoldDB" id="A0A3A9AIQ3"/>
<dbReference type="InterPro" id="IPR036390">
    <property type="entry name" value="WH_DNA-bd_sf"/>
</dbReference>
<keyword evidence="3" id="KW-0859">Xylose metabolism</keyword>
<dbReference type="EMBL" id="RAYQ01000010">
    <property type="protein sequence ID" value="RKI91267.1"/>
    <property type="molecule type" value="Genomic_DNA"/>
</dbReference>
<dbReference type="PANTHER" id="PTHR18964">
    <property type="entry name" value="ROK (REPRESSOR, ORF, KINASE) FAMILY"/>
    <property type="match status" value="1"/>
</dbReference>
<dbReference type="SUPFAM" id="SSF53067">
    <property type="entry name" value="Actin-like ATPase domain"/>
    <property type="match status" value="1"/>
</dbReference>
<reference evidence="4 5" key="1">
    <citation type="submission" date="2018-09" db="EMBL/GenBank/DDBJ databases">
        <title>Murine metabolic-syndrome-specific gut microbial biobank.</title>
        <authorList>
            <person name="Liu C."/>
        </authorList>
    </citation>
    <scope>NUCLEOTIDE SEQUENCE [LARGE SCALE GENOMIC DNA]</scope>
    <source>
        <strain evidence="4 5">0.1xD8-82</strain>
    </source>
</reference>
<comment type="similarity">
    <text evidence="2">Belongs to the ROK (NagC/XylR) family.</text>
</comment>
<keyword evidence="3" id="KW-0119">Carbohydrate metabolism</keyword>
<dbReference type="InterPro" id="IPR043129">
    <property type="entry name" value="ATPase_NBD"/>
</dbReference>
<protein>
    <submittedName>
        <fullName evidence="4">ROK family protein</fullName>
    </submittedName>
</protein>
<dbReference type="Gene3D" id="1.10.10.10">
    <property type="entry name" value="Winged helix-like DNA-binding domain superfamily/Winged helix DNA-binding domain"/>
    <property type="match status" value="1"/>
</dbReference>
<dbReference type="RefSeq" id="WP_120469383.1">
    <property type="nucleotide sequence ID" value="NZ_CATJBT010000226.1"/>
</dbReference>
<comment type="function">
    <text evidence="1">Transcriptional repressor of xylose-utilizing enzymes.</text>
</comment>
<comment type="caution">
    <text evidence="4">The sequence shown here is derived from an EMBL/GenBank/DDBJ whole genome shotgun (WGS) entry which is preliminary data.</text>
</comment>
<dbReference type="Pfam" id="PF00480">
    <property type="entry name" value="ROK"/>
    <property type="match status" value="1"/>
</dbReference>
<evidence type="ECO:0000256" key="1">
    <source>
        <dbReference type="ARBA" id="ARBA00002486"/>
    </source>
</evidence>
<dbReference type="OrthoDB" id="9796533at2"/>
<dbReference type="InterPro" id="IPR036388">
    <property type="entry name" value="WH-like_DNA-bd_sf"/>
</dbReference>
<dbReference type="GO" id="GO:0042732">
    <property type="term" value="P:D-xylose metabolic process"/>
    <property type="evidence" value="ECO:0007669"/>
    <property type="project" value="UniProtKB-KW"/>
</dbReference>
<sequence>MAKKNGEIKTKSENKQAIFNFIRINKAATRQDIYVKLGLSLPTIKQGIEFLEKEELIAAAEKVHNTGGRNALTYRIAQGSRYAIGIYVSLHHLAAVCVDLTGAVLYEKRYSLALDLQSDSYLRKIGELVEDVKNALHIEERCLLGVGIAIPSLVSEDGESVIYGMISNFSGITRSVLAKYIPYPVKMYHDSHAAGYAEVWQNPALKNAVYLNLNNAVGSSIILNGKLYTGNNHLSGEAGHIIIRPENGKRCYCGQKGCLYTVCSTSQLDSLTGGDLKQFFHLLDKQDARAQTAWDTYLESLALAIHNIRIMLDCSFIIGGYIGTYIGNHINELHQKIDNLSVFTRYSRTYVFPCTYQKEATAAGAAILIAQSYIENL</sequence>
<evidence type="ECO:0000313" key="5">
    <source>
        <dbReference type="Proteomes" id="UP000280696"/>
    </source>
</evidence>
<evidence type="ECO:0000256" key="2">
    <source>
        <dbReference type="ARBA" id="ARBA00006479"/>
    </source>
</evidence>
<dbReference type="PANTHER" id="PTHR18964:SF149">
    <property type="entry name" value="BIFUNCTIONAL UDP-N-ACETYLGLUCOSAMINE 2-EPIMERASE_N-ACETYLMANNOSAMINE KINASE"/>
    <property type="match status" value="1"/>
</dbReference>
<dbReference type="SUPFAM" id="SSF46785">
    <property type="entry name" value="Winged helix' DNA-binding domain"/>
    <property type="match status" value="1"/>
</dbReference>
<dbReference type="InterPro" id="IPR000600">
    <property type="entry name" value="ROK"/>
</dbReference>
<accession>A0A3A9AIQ3</accession>
<proteinExistence type="inferred from homology"/>
<gene>
    <name evidence="4" type="ORF">D7V94_10155</name>
</gene>
<dbReference type="Gene3D" id="3.30.420.40">
    <property type="match status" value="2"/>
</dbReference>
<name>A0A3A9AIQ3_9FIRM</name>
<keyword evidence="5" id="KW-1185">Reference proteome</keyword>
<dbReference type="Proteomes" id="UP000280696">
    <property type="component" value="Unassembled WGS sequence"/>
</dbReference>
<organism evidence="4 5">
    <name type="scientific">Parablautia intestinalis</name>
    <dbReference type="NCBI Taxonomy" id="2320100"/>
    <lineage>
        <taxon>Bacteria</taxon>
        <taxon>Bacillati</taxon>
        <taxon>Bacillota</taxon>
        <taxon>Clostridia</taxon>
        <taxon>Lachnospirales</taxon>
        <taxon>Lachnospiraceae</taxon>
        <taxon>Parablautia</taxon>
    </lineage>
</organism>
<evidence type="ECO:0000256" key="3">
    <source>
        <dbReference type="ARBA" id="ARBA00022629"/>
    </source>
</evidence>
<evidence type="ECO:0000313" key="4">
    <source>
        <dbReference type="EMBL" id="RKI91267.1"/>
    </source>
</evidence>